<reference evidence="6" key="1">
    <citation type="journal article" date="2016" name="Insect Biochem. Mol. Biol.">
        <title>Multifaceted biological insights from a draft genome sequence of the tobacco hornworm moth, Manduca sexta.</title>
        <authorList>
            <person name="Kanost M.R."/>
            <person name="Arrese E.L."/>
            <person name="Cao X."/>
            <person name="Chen Y.R."/>
            <person name="Chellapilla S."/>
            <person name="Goldsmith M.R."/>
            <person name="Grosse-Wilde E."/>
            <person name="Heckel D.G."/>
            <person name="Herndon N."/>
            <person name="Jiang H."/>
            <person name="Papanicolaou A."/>
            <person name="Qu J."/>
            <person name="Soulages J.L."/>
            <person name="Vogel H."/>
            <person name="Walters J."/>
            <person name="Waterhouse R.M."/>
            <person name="Ahn S.J."/>
            <person name="Almeida F.C."/>
            <person name="An C."/>
            <person name="Aqrawi P."/>
            <person name="Bretschneider A."/>
            <person name="Bryant W.B."/>
            <person name="Bucks S."/>
            <person name="Chao H."/>
            <person name="Chevignon G."/>
            <person name="Christen J.M."/>
            <person name="Clarke D.F."/>
            <person name="Dittmer N.T."/>
            <person name="Ferguson L.C.F."/>
            <person name="Garavelou S."/>
            <person name="Gordon K.H.J."/>
            <person name="Gunaratna R.T."/>
            <person name="Han Y."/>
            <person name="Hauser F."/>
            <person name="He Y."/>
            <person name="Heidel-Fischer H."/>
            <person name="Hirsh A."/>
            <person name="Hu Y."/>
            <person name="Jiang H."/>
            <person name="Kalra D."/>
            <person name="Klinner C."/>
            <person name="Konig C."/>
            <person name="Kovar C."/>
            <person name="Kroll A.R."/>
            <person name="Kuwar S.S."/>
            <person name="Lee S.L."/>
            <person name="Lehman R."/>
            <person name="Li K."/>
            <person name="Li Z."/>
            <person name="Liang H."/>
            <person name="Lovelace S."/>
            <person name="Lu Z."/>
            <person name="Mansfield J.H."/>
            <person name="McCulloch K.J."/>
            <person name="Mathew T."/>
            <person name="Morton B."/>
            <person name="Muzny D.M."/>
            <person name="Neunemann D."/>
            <person name="Ongeri F."/>
            <person name="Pauchet Y."/>
            <person name="Pu L.L."/>
            <person name="Pyrousis I."/>
            <person name="Rao X.J."/>
            <person name="Redding A."/>
            <person name="Roesel C."/>
            <person name="Sanchez-Gracia A."/>
            <person name="Schaack S."/>
            <person name="Shukla A."/>
            <person name="Tetreau G."/>
            <person name="Wang Y."/>
            <person name="Xiong G.H."/>
            <person name="Traut W."/>
            <person name="Walsh T.K."/>
            <person name="Worley K.C."/>
            <person name="Wu D."/>
            <person name="Wu W."/>
            <person name="Wu Y.Q."/>
            <person name="Zhang X."/>
            <person name="Zou Z."/>
            <person name="Zucker H."/>
            <person name="Briscoe A.D."/>
            <person name="Burmester T."/>
            <person name="Clem R.J."/>
            <person name="Feyereisen R."/>
            <person name="Grimmelikhuijzen C.J.P."/>
            <person name="Hamodrakas S.J."/>
            <person name="Hansson B.S."/>
            <person name="Huguet E."/>
            <person name="Jermiin L.S."/>
            <person name="Lan Q."/>
            <person name="Lehman H.K."/>
            <person name="Lorenzen M."/>
            <person name="Merzendorfer H."/>
            <person name="Michalopoulos I."/>
            <person name="Morton D.B."/>
            <person name="Muthukrishnan S."/>
            <person name="Oakeshott J.G."/>
            <person name="Palmer W."/>
            <person name="Park Y."/>
            <person name="Passarelli A.L."/>
            <person name="Rozas J."/>
            <person name="Schwartz L.M."/>
            <person name="Smith W."/>
            <person name="Southgate A."/>
            <person name="Vilcinskas A."/>
            <person name="Vogt R."/>
            <person name="Wang P."/>
            <person name="Werren J."/>
            <person name="Yu X.Q."/>
            <person name="Zhou J.J."/>
            <person name="Brown S.J."/>
            <person name="Scherer S.E."/>
            <person name="Richards S."/>
            <person name="Blissard G.W."/>
        </authorList>
    </citation>
    <scope>NUCLEOTIDE SEQUENCE</scope>
</reference>
<dbReference type="EC" id="2.4.1.17" evidence="5"/>
<accession>A0A921ZM81</accession>
<evidence type="ECO:0000313" key="6">
    <source>
        <dbReference type="EMBL" id="KAG6460587.1"/>
    </source>
</evidence>
<comment type="catalytic activity">
    <reaction evidence="5">
        <text>glucuronate acceptor + UDP-alpha-D-glucuronate = acceptor beta-D-glucuronoside + UDP + H(+)</text>
        <dbReference type="Rhea" id="RHEA:21032"/>
        <dbReference type="ChEBI" id="CHEBI:15378"/>
        <dbReference type="ChEBI" id="CHEBI:58052"/>
        <dbReference type="ChEBI" id="CHEBI:58223"/>
        <dbReference type="ChEBI" id="CHEBI:132367"/>
        <dbReference type="ChEBI" id="CHEBI:132368"/>
        <dbReference type="EC" id="2.4.1.17"/>
    </reaction>
</comment>
<dbReference type="AlphaFoldDB" id="A0A921ZM81"/>
<comment type="caution">
    <text evidence="6">The sequence shown here is derived from an EMBL/GenBank/DDBJ whole genome shotgun (WGS) entry which is preliminary data.</text>
</comment>
<dbReference type="Gene3D" id="3.40.50.2000">
    <property type="entry name" value="Glycogen Phosphorylase B"/>
    <property type="match status" value="2"/>
</dbReference>
<evidence type="ECO:0000256" key="2">
    <source>
        <dbReference type="ARBA" id="ARBA00022676"/>
    </source>
</evidence>
<dbReference type="EMBL" id="JH668683">
    <property type="protein sequence ID" value="KAG6460587.1"/>
    <property type="molecule type" value="Genomic_DNA"/>
</dbReference>
<evidence type="ECO:0000256" key="5">
    <source>
        <dbReference type="RuleBase" id="RU362059"/>
    </source>
</evidence>
<proteinExistence type="inferred from homology"/>
<evidence type="ECO:0000256" key="4">
    <source>
        <dbReference type="RuleBase" id="RU003718"/>
    </source>
</evidence>
<keyword evidence="3 4" id="KW-0808">Transferase</keyword>
<feature type="chain" id="PRO_5038166557" description="UDP-glucuronosyltransferase" evidence="5">
    <location>
        <begin position="21"/>
        <end position="523"/>
    </location>
</feature>
<dbReference type="GO" id="GO:0015020">
    <property type="term" value="F:glucuronosyltransferase activity"/>
    <property type="evidence" value="ECO:0007669"/>
    <property type="project" value="UniProtKB-EC"/>
</dbReference>
<keyword evidence="5" id="KW-0812">Transmembrane</keyword>
<dbReference type="Proteomes" id="UP000791440">
    <property type="component" value="Unassembled WGS sequence"/>
</dbReference>
<dbReference type="GO" id="GO:0016020">
    <property type="term" value="C:membrane"/>
    <property type="evidence" value="ECO:0007669"/>
    <property type="project" value="UniProtKB-SubCell"/>
</dbReference>
<keyword evidence="2 4" id="KW-0328">Glycosyltransferase</keyword>
<feature type="signal peptide" evidence="5">
    <location>
        <begin position="1"/>
        <end position="20"/>
    </location>
</feature>
<dbReference type="SUPFAM" id="SSF53756">
    <property type="entry name" value="UDP-Glycosyltransferase/glycogen phosphorylase"/>
    <property type="match status" value="1"/>
</dbReference>
<organism evidence="6 7">
    <name type="scientific">Manduca sexta</name>
    <name type="common">Tobacco hawkmoth</name>
    <name type="synonym">Tobacco hornworm</name>
    <dbReference type="NCBI Taxonomy" id="7130"/>
    <lineage>
        <taxon>Eukaryota</taxon>
        <taxon>Metazoa</taxon>
        <taxon>Ecdysozoa</taxon>
        <taxon>Arthropoda</taxon>
        <taxon>Hexapoda</taxon>
        <taxon>Insecta</taxon>
        <taxon>Pterygota</taxon>
        <taxon>Neoptera</taxon>
        <taxon>Endopterygota</taxon>
        <taxon>Lepidoptera</taxon>
        <taxon>Glossata</taxon>
        <taxon>Ditrysia</taxon>
        <taxon>Bombycoidea</taxon>
        <taxon>Sphingidae</taxon>
        <taxon>Sphinginae</taxon>
        <taxon>Sphingini</taxon>
        <taxon>Manduca</taxon>
    </lineage>
</organism>
<protein>
    <recommendedName>
        <fullName evidence="5">UDP-glucuronosyltransferase</fullName>
        <ecNumber evidence="5">2.4.1.17</ecNumber>
    </recommendedName>
</protein>
<gene>
    <name evidence="6" type="ORF">O3G_MSEX012078</name>
</gene>
<dbReference type="InterPro" id="IPR050271">
    <property type="entry name" value="UDP-glycosyltransferase"/>
</dbReference>
<dbReference type="OrthoDB" id="5835829at2759"/>
<evidence type="ECO:0000256" key="3">
    <source>
        <dbReference type="ARBA" id="ARBA00022679"/>
    </source>
</evidence>
<sequence length="523" mass="59937">MCSLSTLLFLVGLVLLQVDSARILCVFPFPAVSHQNVFHTYNKEHLRRGHELVVISPNPMKDRAPGNITEIDISHTYKMLLNLKMDGVFVPKRGVITTMDSLTSVESYSQLINMMTEQFNPPEVKKLIAYRHKEKFDLIVVEALPYMQTIYAHLFNAPLILFSSLHGVPDHFEVMGAVSRHPTFYPYVYRHKHSNLNFFDKIQAVYDEFKLLRRNWAMDDIETEHLQRIFGKDALPIQELKNRAELLFLTGHAIIGNNRPVPPNVIYLGSGIHLKPVKPLPEDLQAYLDDSKRGVVYVSLGTNVPTSLMDEDLLNAFLTAFARLPYDVLWKLDENNIPAEKLSKNIKIGKWFPQRDMLMHPNIKAFVTQGGAQSTDEAFNAKVPLVGIPMLGDQWYNTNKYVELRVGVKMDSFTMNADDLYNGIMRAVNDPSFRENLAKLRDVLYDSPQTALEKAVWWTEFVLRHKGAKHLRSPGANKIYTEYFMIDFIFYLGVMAVIAVVIVFALLRLIVKRLKIIGKEKKQ</sequence>
<dbReference type="InterPro" id="IPR035595">
    <property type="entry name" value="UDP_glycos_trans_CS"/>
</dbReference>
<dbReference type="InterPro" id="IPR002213">
    <property type="entry name" value="UDP_glucos_trans"/>
</dbReference>
<reference evidence="6" key="2">
    <citation type="submission" date="2020-12" db="EMBL/GenBank/DDBJ databases">
        <authorList>
            <person name="Kanost M."/>
        </authorList>
    </citation>
    <scope>NUCLEOTIDE SEQUENCE</scope>
</reference>
<evidence type="ECO:0000313" key="7">
    <source>
        <dbReference type="Proteomes" id="UP000791440"/>
    </source>
</evidence>
<comment type="similarity">
    <text evidence="1 4">Belongs to the UDP-glycosyltransferase family.</text>
</comment>
<keyword evidence="7" id="KW-1185">Reference proteome</keyword>
<dbReference type="FunFam" id="3.40.50.2000:FF:000021">
    <property type="entry name" value="UDP-glucuronosyltransferase"/>
    <property type="match status" value="1"/>
</dbReference>
<dbReference type="Pfam" id="PF00201">
    <property type="entry name" value="UDPGT"/>
    <property type="match status" value="1"/>
</dbReference>
<dbReference type="PROSITE" id="PS00375">
    <property type="entry name" value="UDPGT"/>
    <property type="match status" value="1"/>
</dbReference>
<keyword evidence="5" id="KW-1133">Transmembrane helix</keyword>
<dbReference type="CDD" id="cd03784">
    <property type="entry name" value="GT1_Gtf-like"/>
    <property type="match status" value="1"/>
</dbReference>
<evidence type="ECO:0000256" key="1">
    <source>
        <dbReference type="ARBA" id="ARBA00009995"/>
    </source>
</evidence>
<name>A0A921ZM81_MANSE</name>
<feature type="transmembrane region" description="Helical" evidence="5">
    <location>
        <begin position="488"/>
        <end position="511"/>
    </location>
</feature>
<comment type="subcellular location">
    <subcellularLocation>
        <location evidence="5">Membrane</location>
        <topology evidence="5">Single-pass membrane protein</topology>
    </subcellularLocation>
</comment>
<dbReference type="PANTHER" id="PTHR48043">
    <property type="entry name" value="EG:EG0003.4 PROTEIN-RELATED"/>
    <property type="match status" value="1"/>
</dbReference>
<dbReference type="PANTHER" id="PTHR48043:SF159">
    <property type="entry name" value="EG:EG0003.4 PROTEIN-RELATED"/>
    <property type="match status" value="1"/>
</dbReference>
<keyword evidence="5" id="KW-0732">Signal</keyword>
<keyword evidence="5" id="KW-0472">Membrane</keyword>